<evidence type="ECO:0000313" key="2">
    <source>
        <dbReference type="EMBL" id="MBD1372823.1"/>
    </source>
</evidence>
<accession>A0A926RUD1</accession>
<feature type="chain" id="PRO_5036696808" description="Secreted protein" evidence="1">
    <location>
        <begin position="30"/>
        <end position="129"/>
    </location>
</feature>
<reference evidence="2" key="1">
    <citation type="submission" date="2020-09" db="EMBL/GenBank/DDBJ databases">
        <title>A novel bacterium of genus Hazenella, isolated from South China Sea.</title>
        <authorList>
            <person name="Huang H."/>
            <person name="Mo K."/>
            <person name="Hu Y."/>
        </authorList>
    </citation>
    <scope>NUCLEOTIDE SEQUENCE</scope>
    <source>
        <strain evidence="2">IB182357</strain>
    </source>
</reference>
<evidence type="ECO:0000313" key="3">
    <source>
        <dbReference type="Proteomes" id="UP000661691"/>
    </source>
</evidence>
<dbReference type="EMBL" id="JACXAH010000014">
    <property type="protein sequence ID" value="MBD1372823.1"/>
    <property type="molecule type" value="Genomic_DNA"/>
</dbReference>
<gene>
    <name evidence="2" type="ORF">IC620_10695</name>
</gene>
<protein>
    <recommendedName>
        <fullName evidence="4">Secreted protein</fullName>
    </recommendedName>
</protein>
<proteinExistence type="predicted"/>
<name>A0A926RUD1_9BACL</name>
<feature type="signal peptide" evidence="1">
    <location>
        <begin position="1"/>
        <end position="29"/>
    </location>
</feature>
<organism evidence="2 3">
    <name type="scientific">Polycladospora coralii</name>
    <dbReference type="NCBI Taxonomy" id="2771432"/>
    <lineage>
        <taxon>Bacteria</taxon>
        <taxon>Bacillati</taxon>
        <taxon>Bacillota</taxon>
        <taxon>Bacilli</taxon>
        <taxon>Bacillales</taxon>
        <taxon>Thermoactinomycetaceae</taxon>
        <taxon>Polycladospora</taxon>
    </lineage>
</organism>
<keyword evidence="1" id="KW-0732">Signal</keyword>
<evidence type="ECO:0000256" key="1">
    <source>
        <dbReference type="SAM" id="SignalP"/>
    </source>
</evidence>
<dbReference type="Proteomes" id="UP000661691">
    <property type="component" value="Unassembled WGS sequence"/>
</dbReference>
<keyword evidence="3" id="KW-1185">Reference proteome</keyword>
<dbReference type="AlphaFoldDB" id="A0A926RUD1"/>
<evidence type="ECO:0008006" key="4">
    <source>
        <dbReference type="Google" id="ProtNLM"/>
    </source>
</evidence>
<sequence>MLRSVYAKFALSFMLILAVSFFNVTNAYAAIKFTTNISTDSYFHLKLDGKTYSSIEFTFNDFEQLDGLEISTYHASDADETANLIDTIVLDGDTSTAYFEIPQDSVYNIKMAKLDNVNFVSGSWEVGRR</sequence>
<comment type="caution">
    <text evidence="2">The sequence shown here is derived from an EMBL/GenBank/DDBJ whole genome shotgun (WGS) entry which is preliminary data.</text>
</comment>
<dbReference type="RefSeq" id="WP_191138663.1">
    <property type="nucleotide sequence ID" value="NZ_JACXAG020000001.1"/>
</dbReference>